<dbReference type="InterPro" id="IPR050951">
    <property type="entry name" value="Retrovirus_Pol_polyprotein"/>
</dbReference>
<keyword evidence="3" id="KW-0540">Nuclease</keyword>
<feature type="compositionally biased region" description="Basic and acidic residues" evidence="5">
    <location>
        <begin position="538"/>
        <end position="557"/>
    </location>
</feature>
<gene>
    <name evidence="6" type="primary">Tf2-9</name>
    <name evidence="6" type="ORF">T4D_12514</name>
</gene>
<dbReference type="PANTHER" id="PTHR37984:SF5">
    <property type="entry name" value="PROTEIN NYNRIN-LIKE"/>
    <property type="match status" value="1"/>
</dbReference>
<dbReference type="AlphaFoldDB" id="A0A0V1G1E8"/>
<evidence type="ECO:0000256" key="1">
    <source>
        <dbReference type="ARBA" id="ARBA00022679"/>
    </source>
</evidence>
<dbReference type="GO" id="GO:0016779">
    <property type="term" value="F:nucleotidyltransferase activity"/>
    <property type="evidence" value="ECO:0007669"/>
    <property type="project" value="UniProtKB-KW"/>
</dbReference>
<evidence type="ECO:0000256" key="5">
    <source>
        <dbReference type="SAM" id="MobiDB-lite"/>
    </source>
</evidence>
<dbReference type="SUPFAM" id="SSF50630">
    <property type="entry name" value="Acid proteases"/>
    <property type="match status" value="1"/>
</dbReference>
<organism evidence="6 7">
    <name type="scientific">Trichinella pseudospiralis</name>
    <name type="common">Parasitic roundworm</name>
    <dbReference type="NCBI Taxonomy" id="6337"/>
    <lineage>
        <taxon>Eukaryota</taxon>
        <taxon>Metazoa</taxon>
        <taxon>Ecdysozoa</taxon>
        <taxon>Nematoda</taxon>
        <taxon>Enoplea</taxon>
        <taxon>Dorylaimia</taxon>
        <taxon>Trichinellida</taxon>
        <taxon>Trichinellidae</taxon>
        <taxon>Trichinella</taxon>
    </lineage>
</organism>
<evidence type="ECO:0000313" key="6">
    <source>
        <dbReference type="EMBL" id="KRY92154.1"/>
    </source>
</evidence>
<dbReference type="InterPro" id="IPR021109">
    <property type="entry name" value="Peptidase_aspartic_dom_sf"/>
</dbReference>
<dbReference type="PANTHER" id="PTHR37984">
    <property type="entry name" value="PROTEIN CBG26694"/>
    <property type="match status" value="1"/>
</dbReference>
<keyword evidence="4" id="KW-0378">Hydrolase</keyword>
<dbReference type="InterPro" id="IPR043502">
    <property type="entry name" value="DNA/RNA_pol_sf"/>
</dbReference>
<keyword evidence="7" id="KW-1185">Reference proteome</keyword>
<reference evidence="6 7" key="1">
    <citation type="submission" date="2015-01" db="EMBL/GenBank/DDBJ databases">
        <title>Evolution of Trichinella species and genotypes.</title>
        <authorList>
            <person name="Korhonen P.K."/>
            <person name="Edoardo P."/>
            <person name="Giuseppe L.R."/>
            <person name="Gasser R.B."/>
        </authorList>
    </citation>
    <scope>NUCLEOTIDE SEQUENCE [LARGE SCALE GENOMIC DNA]</scope>
    <source>
        <strain evidence="6">ISS470</strain>
    </source>
</reference>
<proteinExistence type="predicted"/>
<evidence type="ECO:0000256" key="3">
    <source>
        <dbReference type="ARBA" id="ARBA00022722"/>
    </source>
</evidence>
<dbReference type="GO" id="GO:0004519">
    <property type="term" value="F:endonuclease activity"/>
    <property type="evidence" value="ECO:0007669"/>
    <property type="project" value="UniProtKB-KW"/>
</dbReference>
<dbReference type="EMBL" id="JYDT01000008">
    <property type="protein sequence ID" value="KRY92154.1"/>
    <property type="molecule type" value="Genomic_DNA"/>
</dbReference>
<name>A0A0V1G1E8_TRIPS</name>
<feature type="region of interest" description="Disordered" evidence="5">
    <location>
        <begin position="520"/>
        <end position="566"/>
    </location>
</feature>
<dbReference type="Gene3D" id="2.40.70.10">
    <property type="entry name" value="Acid Proteases"/>
    <property type="match status" value="1"/>
</dbReference>
<keyword evidence="4" id="KW-0255">Endonuclease</keyword>
<protein>
    <submittedName>
        <fullName evidence="6">Transposon Tf2-9 polyprotein</fullName>
    </submittedName>
</protein>
<keyword evidence="1" id="KW-0808">Transferase</keyword>
<keyword evidence="2" id="KW-0548">Nucleotidyltransferase</keyword>
<dbReference type="Proteomes" id="UP000054995">
    <property type="component" value="Unassembled WGS sequence"/>
</dbReference>
<sequence length="566" mass="63520">MVVSQGKYQARFWRCTRKFMVAIVYVPAVEKQDILQGNASSKAQSASSVGSKTIWQKCERAHNFEVTVKINSKSSQIELDTGAAVTIVTPQCWKSIGSLKLKRATVMLRSFTVHKLNQKGETMLTVERDTEVFEYGLGHCTKVKAHVELKSGAVPVFQKPFPLAFTMHDAVKKELERYVDMAPENPEVSPGPDQIADLPGKVYLLPREVEYLGHILSSHACVTLTQFAPKLAEWCSLLNQLLRKDTRWNLTGEHTTVVERVKRLLNSPLLLTHYHPEWPIVLAADAPNEGIGAVVYHRLSDGTVKADCFSRLPSSSNELFDENFDHREAEDELTVKQLIVELQAELPDPPEVLMKGTSKQSADGINDKAILLVAVNNHANAQTAKLTSSEMFLKRQIRTVFDLMFPQGIDNLEEQTKKMENTSGNRADHQFKISETVIVRDYTFRRITWKRHTNQMRHKTTGIANGQEEKDNEVQHVRWFILDKALAAGISPNPADKNAQDIEAPNIFSDQISIPQIKAVDSSPATIHAESSSTTSETDDRKHKPDGSVTMKQDEVPQKLSRSNHV</sequence>
<comment type="caution">
    <text evidence="6">The sequence shown here is derived from an EMBL/GenBank/DDBJ whole genome shotgun (WGS) entry which is preliminary data.</text>
</comment>
<evidence type="ECO:0000313" key="7">
    <source>
        <dbReference type="Proteomes" id="UP000054995"/>
    </source>
</evidence>
<dbReference type="OrthoDB" id="6161333at2759"/>
<accession>A0A0V1G1E8</accession>
<dbReference type="SUPFAM" id="SSF56672">
    <property type="entry name" value="DNA/RNA polymerases"/>
    <property type="match status" value="1"/>
</dbReference>
<evidence type="ECO:0000256" key="2">
    <source>
        <dbReference type="ARBA" id="ARBA00022695"/>
    </source>
</evidence>
<evidence type="ECO:0000256" key="4">
    <source>
        <dbReference type="ARBA" id="ARBA00022759"/>
    </source>
</evidence>